<protein>
    <submittedName>
        <fullName evidence="1">Uncharacterized protein</fullName>
    </submittedName>
</protein>
<sequence length="87" mass="9547">MCISAFTYLSAKSQTYLDHGVGLHIGLSKGTPVSAEYEISIFKGSNDYLRRIIAGVGGYIRSMEGVMSTACMLSLVTNLPYYQLERT</sequence>
<evidence type="ECO:0000313" key="2">
    <source>
        <dbReference type="Proteomes" id="UP000326921"/>
    </source>
</evidence>
<evidence type="ECO:0000313" key="1">
    <source>
        <dbReference type="EMBL" id="QGA26896.1"/>
    </source>
</evidence>
<reference evidence="1 2" key="1">
    <citation type="submission" date="2019-10" db="EMBL/GenBank/DDBJ databases">
        <authorList>
            <person name="Dong K."/>
        </authorList>
    </citation>
    <scope>NUCLEOTIDE SEQUENCE [LARGE SCALE GENOMIC DNA]</scope>
    <source>
        <strain evidence="2">dk4302</strain>
    </source>
</reference>
<dbReference type="EMBL" id="CP045652">
    <property type="protein sequence ID" value="QGA26896.1"/>
    <property type="molecule type" value="Genomic_DNA"/>
</dbReference>
<gene>
    <name evidence="1" type="ORF">GFH32_11460</name>
</gene>
<dbReference type="RefSeq" id="WP_153511742.1">
    <property type="nucleotide sequence ID" value="NZ_CP045652.1"/>
</dbReference>
<dbReference type="AlphaFoldDB" id="A0A5Q0QBN3"/>
<keyword evidence="2" id="KW-1185">Reference proteome</keyword>
<dbReference type="KEGG" id="sphe:GFH32_11460"/>
<organism evidence="1 2">
    <name type="scientific">Sphingobacterium zhuxiongii</name>
    <dbReference type="NCBI Taxonomy" id="2662364"/>
    <lineage>
        <taxon>Bacteria</taxon>
        <taxon>Pseudomonadati</taxon>
        <taxon>Bacteroidota</taxon>
        <taxon>Sphingobacteriia</taxon>
        <taxon>Sphingobacteriales</taxon>
        <taxon>Sphingobacteriaceae</taxon>
        <taxon>Sphingobacterium</taxon>
    </lineage>
</organism>
<name>A0A5Q0QBN3_9SPHI</name>
<proteinExistence type="predicted"/>
<dbReference type="Proteomes" id="UP000326921">
    <property type="component" value="Chromosome"/>
</dbReference>
<accession>A0A5Q0QBN3</accession>